<evidence type="ECO:0000256" key="2">
    <source>
        <dbReference type="SAM" id="MobiDB-lite"/>
    </source>
</evidence>
<evidence type="ECO:0000256" key="1">
    <source>
        <dbReference type="PROSITE-ProRule" id="PRU00042"/>
    </source>
</evidence>
<feature type="compositionally biased region" description="Polar residues" evidence="2">
    <location>
        <begin position="16"/>
        <end position="29"/>
    </location>
</feature>
<organism evidence="4">
    <name type="scientific">Bionectria ochroleuca</name>
    <name type="common">Gliocladium roseum</name>
    <dbReference type="NCBI Taxonomy" id="29856"/>
    <lineage>
        <taxon>Eukaryota</taxon>
        <taxon>Fungi</taxon>
        <taxon>Dikarya</taxon>
        <taxon>Ascomycota</taxon>
        <taxon>Pezizomycotina</taxon>
        <taxon>Sordariomycetes</taxon>
        <taxon>Hypocreomycetidae</taxon>
        <taxon>Hypocreales</taxon>
        <taxon>Bionectriaceae</taxon>
        <taxon>Clonostachys</taxon>
    </lineage>
</organism>
<keyword evidence="1" id="KW-0862">Zinc</keyword>
<name>A0A0B7K719_BIOOC</name>
<dbReference type="GO" id="GO:0008270">
    <property type="term" value="F:zinc ion binding"/>
    <property type="evidence" value="ECO:0007669"/>
    <property type="project" value="UniProtKB-KW"/>
</dbReference>
<proteinExistence type="predicted"/>
<dbReference type="EMBL" id="CDPU01000032">
    <property type="protein sequence ID" value="CEO52969.1"/>
    <property type="molecule type" value="Genomic_DNA"/>
</dbReference>
<reference evidence="4" key="1">
    <citation type="submission" date="2015-01" db="EMBL/GenBank/DDBJ databases">
        <authorList>
            <person name="Durling Mikael"/>
        </authorList>
    </citation>
    <scope>NUCLEOTIDE SEQUENCE</scope>
</reference>
<feature type="domain" description="C2H2-type" evidence="3">
    <location>
        <begin position="110"/>
        <end position="139"/>
    </location>
</feature>
<sequence length="149" mass="17100">MAYQSGQGHNQEDNQEYSQGYSYGYNQDDYSQGYNQEGTYYPSFSQGGDWAQAAGQYSQNAYTNAAYFNTATQAEGDDEGWPRLNAEGKWTFHKVDIDITGYYRGRHDSWKCQYGDCDKEFKAESEVKKHINHHFDARIAILQKPLKGT</sequence>
<gene>
    <name evidence="4" type="ORF">BN869_000009027_1</name>
</gene>
<feature type="region of interest" description="Disordered" evidence="2">
    <location>
        <begin position="1"/>
        <end position="29"/>
    </location>
</feature>
<protein>
    <recommendedName>
        <fullName evidence="3">C2H2-type domain-containing protein</fullName>
    </recommendedName>
</protein>
<dbReference type="PROSITE" id="PS50157">
    <property type="entry name" value="ZINC_FINGER_C2H2_2"/>
    <property type="match status" value="1"/>
</dbReference>
<keyword evidence="1" id="KW-0863">Zinc-finger</keyword>
<dbReference type="InterPro" id="IPR013087">
    <property type="entry name" value="Znf_C2H2_type"/>
</dbReference>
<dbReference type="AlphaFoldDB" id="A0A0B7K719"/>
<evidence type="ECO:0000313" key="4">
    <source>
        <dbReference type="EMBL" id="CEO52969.1"/>
    </source>
</evidence>
<keyword evidence="1" id="KW-0479">Metal-binding</keyword>
<dbReference type="PROSITE" id="PS00028">
    <property type="entry name" value="ZINC_FINGER_C2H2_1"/>
    <property type="match status" value="1"/>
</dbReference>
<evidence type="ECO:0000259" key="3">
    <source>
        <dbReference type="PROSITE" id="PS50157"/>
    </source>
</evidence>
<accession>A0A0B7K719</accession>